<evidence type="ECO:0000313" key="2">
    <source>
        <dbReference type="EMBL" id="MFC3096601.1"/>
    </source>
</evidence>
<dbReference type="Pfam" id="PF06912">
    <property type="entry name" value="DUF1275"/>
    <property type="match status" value="1"/>
</dbReference>
<evidence type="ECO:0000313" key="3">
    <source>
        <dbReference type="Proteomes" id="UP001595456"/>
    </source>
</evidence>
<comment type="caution">
    <text evidence="2">The sequence shown here is derived from an EMBL/GenBank/DDBJ whole genome shotgun (WGS) entry which is preliminary data.</text>
</comment>
<dbReference type="EMBL" id="JBHRST010000002">
    <property type="protein sequence ID" value="MFC3096601.1"/>
    <property type="molecule type" value="Genomic_DNA"/>
</dbReference>
<feature type="transmembrane region" description="Helical" evidence="1">
    <location>
        <begin position="191"/>
        <end position="210"/>
    </location>
</feature>
<dbReference type="PANTHER" id="PTHR37314:SF4">
    <property type="entry name" value="UPF0700 TRANSMEMBRANE PROTEIN YOAK"/>
    <property type="match status" value="1"/>
</dbReference>
<dbReference type="RefSeq" id="WP_336925566.1">
    <property type="nucleotide sequence ID" value="NZ_JBANRO010000004.1"/>
</dbReference>
<dbReference type="InterPro" id="IPR010699">
    <property type="entry name" value="DUF1275"/>
</dbReference>
<keyword evidence="1" id="KW-0472">Membrane</keyword>
<feature type="transmembrane region" description="Helical" evidence="1">
    <location>
        <begin position="87"/>
        <end position="120"/>
    </location>
</feature>
<accession>A0ABV7E4T6</accession>
<keyword evidence="1" id="KW-1133">Transmembrane helix</keyword>
<protein>
    <submittedName>
        <fullName evidence="2">YoaK family protein</fullName>
    </submittedName>
</protein>
<feature type="transmembrane region" description="Helical" evidence="1">
    <location>
        <begin position="168"/>
        <end position="185"/>
    </location>
</feature>
<keyword evidence="3" id="KW-1185">Reference proteome</keyword>
<dbReference type="Proteomes" id="UP001595456">
    <property type="component" value="Unassembled WGS sequence"/>
</dbReference>
<sequence length="215" mass="21609">MLHFAPSERLLAYAIAGLAGFVDASGFLAADRFFVSFMSGNTTRLGVELAGGGRAALVAGLLLAGFVLGVAAGAVMAEKVASRRKTAVLAASGALLLLAAAGQALGSTAAFLGFAVIAMGAINNVFRRDGQVALGVTYMTGALVRMGEGLAGWLTGSVHGRKGALPSFILWSSLAAGACGGALLFSSLPLLAPWAAGLWALALVVCAWRMEQGPA</sequence>
<keyword evidence="1" id="KW-0812">Transmembrane</keyword>
<evidence type="ECO:0000256" key="1">
    <source>
        <dbReference type="SAM" id="Phobius"/>
    </source>
</evidence>
<proteinExistence type="predicted"/>
<dbReference type="PANTHER" id="PTHR37314">
    <property type="entry name" value="SLR0142 PROTEIN"/>
    <property type="match status" value="1"/>
</dbReference>
<feature type="transmembrane region" description="Helical" evidence="1">
    <location>
        <begin position="132"/>
        <end position="156"/>
    </location>
</feature>
<name>A0ABV7E4T6_9SPHN</name>
<feature type="transmembrane region" description="Helical" evidence="1">
    <location>
        <begin position="53"/>
        <end position="75"/>
    </location>
</feature>
<gene>
    <name evidence="2" type="ORF">ACFODU_02140</name>
</gene>
<organism evidence="2 3">
    <name type="scientific">Alteraurantiacibacter palmitatis</name>
    <dbReference type="NCBI Taxonomy" id="2054628"/>
    <lineage>
        <taxon>Bacteria</taxon>
        <taxon>Pseudomonadati</taxon>
        <taxon>Pseudomonadota</taxon>
        <taxon>Alphaproteobacteria</taxon>
        <taxon>Sphingomonadales</taxon>
        <taxon>Erythrobacteraceae</taxon>
        <taxon>Alteraurantiacibacter</taxon>
    </lineage>
</organism>
<reference evidence="3" key="1">
    <citation type="journal article" date="2019" name="Int. J. Syst. Evol. Microbiol.">
        <title>The Global Catalogue of Microorganisms (GCM) 10K type strain sequencing project: providing services to taxonomists for standard genome sequencing and annotation.</title>
        <authorList>
            <consortium name="The Broad Institute Genomics Platform"/>
            <consortium name="The Broad Institute Genome Sequencing Center for Infectious Disease"/>
            <person name="Wu L."/>
            <person name="Ma J."/>
        </authorList>
    </citation>
    <scope>NUCLEOTIDE SEQUENCE [LARGE SCALE GENOMIC DNA]</scope>
    <source>
        <strain evidence="3">KCTC 52607</strain>
    </source>
</reference>